<name>A0ABM1MZ50_NICVS</name>
<dbReference type="Proteomes" id="UP000695000">
    <property type="component" value="Unplaced"/>
</dbReference>
<dbReference type="InterPro" id="IPR013083">
    <property type="entry name" value="Znf_RING/FYVE/PHD"/>
</dbReference>
<dbReference type="Pfam" id="PF26192">
    <property type="entry name" value="RNF157-like_N"/>
    <property type="match status" value="1"/>
</dbReference>
<feature type="compositionally biased region" description="Acidic residues" evidence="9">
    <location>
        <begin position="476"/>
        <end position="493"/>
    </location>
</feature>
<keyword evidence="6" id="KW-0833">Ubl conjugation pathway</keyword>
<dbReference type="PROSITE" id="PS50089">
    <property type="entry name" value="ZF_RING_2"/>
    <property type="match status" value="1"/>
</dbReference>
<feature type="compositionally biased region" description="Basic and acidic residues" evidence="9">
    <location>
        <begin position="494"/>
        <end position="509"/>
    </location>
</feature>
<evidence type="ECO:0000313" key="12">
    <source>
        <dbReference type="RefSeq" id="XP_017779850.1"/>
    </source>
</evidence>
<keyword evidence="3" id="KW-0808">Transferase</keyword>
<dbReference type="GeneID" id="108565082"/>
<feature type="region of interest" description="Disordered" evidence="9">
    <location>
        <begin position="472"/>
        <end position="579"/>
    </location>
</feature>
<evidence type="ECO:0000256" key="1">
    <source>
        <dbReference type="ARBA" id="ARBA00000900"/>
    </source>
</evidence>
<dbReference type="Pfam" id="PF13920">
    <property type="entry name" value="zf-C3HC4_3"/>
    <property type="match status" value="1"/>
</dbReference>
<dbReference type="PANTHER" id="PTHR22996">
    <property type="entry name" value="MAHOGUNIN"/>
    <property type="match status" value="1"/>
</dbReference>
<dbReference type="RefSeq" id="XP_017779850.1">
    <property type="nucleotide sequence ID" value="XM_017924361.1"/>
</dbReference>
<dbReference type="PANTHER" id="PTHR22996:SF0">
    <property type="entry name" value="RE60872P-RELATED"/>
    <property type="match status" value="1"/>
</dbReference>
<feature type="domain" description="RING-type" evidence="10">
    <location>
        <begin position="278"/>
        <end position="317"/>
    </location>
</feature>
<dbReference type="SMART" id="SM00184">
    <property type="entry name" value="RING"/>
    <property type="match status" value="1"/>
</dbReference>
<feature type="compositionally biased region" description="Polar residues" evidence="9">
    <location>
        <begin position="529"/>
        <end position="548"/>
    </location>
</feature>
<keyword evidence="7" id="KW-0862">Zinc</keyword>
<evidence type="ECO:0000256" key="9">
    <source>
        <dbReference type="SAM" id="MobiDB-lite"/>
    </source>
</evidence>
<reference evidence="12" key="1">
    <citation type="submission" date="2025-08" db="UniProtKB">
        <authorList>
            <consortium name="RefSeq"/>
        </authorList>
    </citation>
    <scope>IDENTIFICATION</scope>
    <source>
        <tissue evidence="12">Whole Larva</tissue>
    </source>
</reference>
<accession>A0ABM1MZ50</accession>
<evidence type="ECO:0000256" key="2">
    <source>
        <dbReference type="ARBA" id="ARBA00012483"/>
    </source>
</evidence>
<dbReference type="InterPro" id="IPR058981">
    <property type="entry name" value="MGRN1/RNF157-like_N"/>
</dbReference>
<gene>
    <name evidence="12" type="primary">LOC108565082</name>
</gene>
<evidence type="ECO:0000313" key="11">
    <source>
        <dbReference type="Proteomes" id="UP000695000"/>
    </source>
</evidence>
<feature type="compositionally biased region" description="Acidic residues" evidence="9">
    <location>
        <begin position="439"/>
        <end position="448"/>
    </location>
</feature>
<evidence type="ECO:0000256" key="3">
    <source>
        <dbReference type="ARBA" id="ARBA00022679"/>
    </source>
</evidence>
<dbReference type="EC" id="2.3.2.27" evidence="2"/>
<evidence type="ECO:0000256" key="7">
    <source>
        <dbReference type="ARBA" id="ARBA00022833"/>
    </source>
</evidence>
<evidence type="ECO:0000256" key="4">
    <source>
        <dbReference type="ARBA" id="ARBA00022723"/>
    </source>
</evidence>
<dbReference type="SUPFAM" id="SSF57850">
    <property type="entry name" value="RING/U-box"/>
    <property type="match status" value="1"/>
</dbReference>
<proteinExistence type="predicted"/>
<feature type="compositionally biased region" description="Low complexity" evidence="9">
    <location>
        <begin position="549"/>
        <end position="559"/>
    </location>
</feature>
<sequence>MGAITSRQNAGVEEVDVVPTHAYRYPPRSGSYFGSHFIMGGERFDTPQPESYLFGENTDLNFLGSKPTPFPYPPPQPNEPTKTLKSLVNIRKESLRFVRASADYTKPRLDCDVEVGRPSFFNIEFTFDCDVRCSITIHYLCMEDHSTGNVTYISRDPRTTSETYHFKRGANQQFCQMAHVFDPSQFSEDDLLYDMEREVIPIAIHCVAEEGPEDMRQSHATYATVEKMSDGTFVLKALKQKLFVDGLCYLLQEIYGIENKNNETQCNDDDGEDNGSECVICMCDVRDTLILPCRHLCLCNNCADSLRYQANNCPICRAPFRALLQIRALQKTGNAVLASVSLPDGNCENIPPGYEAVSLIEALNGPCIPRAPAATMPDLVETPENETAIQAAQILNRQSKSSKEQDAGSLEFGMSVLMPREEGKESSTLLKNKNKSEQESNDLDEDSEAEKLSPLLQKNDVALNIEDVVETIDGAEVGDADEEDVEQEKDLEEENKTNGKECDKERGDESDYYTPEEGAPNEAEGILSSIESTPQRLPGTPMSQASARSSQDSYTSGSSTRHLLALAGNNGSADRAVQI</sequence>
<dbReference type="InterPro" id="IPR001841">
    <property type="entry name" value="Znf_RING"/>
</dbReference>
<keyword evidence="11" id="KW-1185">Reference proteome</keyword>
<evidence type="ECO:0000256" key="8">
    <source>
        <dbReference type="PROSITE-ProRule" id="PRU00175"/>
    </source>
</evidence>
<dbReference type="InterPro" id="IPR045194">
    <property type="entry name" value="MGRN1/RNF157-like"/>
</dbReference>
<dbReference type="Gene3D" id="3.30.40.10">
    <property type="entry name" value="Zinc/RING finger domain, C3HC4 (zinc finger)"/>
    <property type="match status" value="1"/>
</dbReference>
<organism evidence="11 12">
    <name type="scientific">Nicrophorus vespilloides</name>
    <name type="common">Boreal carrion beetle</name>
    <dbReference type="NCBI Taxonomy" id="110193"/>
    <lineage>
        <taxon>Eukaryota</taxon>
        <taxon>Metazoa</taxon>
        <taxon>Ecdysozoa</taxon>
        <taxon>Arthropoda</taxon>
        <taxon>Hexapoda</taxon>
        <taxon>Insecta</taxon>
        <taxon>Pterygota</taxon>
        <taxon>Neoptera</taxon>
        <taxon>Endopterygota</taxon>
        <taxon>Coleoptera</taxon>
        <taxon>Polyphaga</taxon>
        <taxon>Staphyliniformia</taxon>
        <taxon>Silphidae</taxon>
        <taxon>Nicrophorinae</taxon>
        <taxon>Nicrophorus</taxon>
    </lineage>
</organism>
<evidence type="ECO:0000256" key="5">
    <source>
        <dbReference type="ARBA" id="ARBA00022771"/>
    </source>
</evidence>
<keyword evidence="4" id="KW-0479">Metal-binding</keyword>
<protein>
    <recommendedName>
        <fullName evidence="2">RING-type E3 ubiquitin transferase</fullName>
        <ecNumber evidence="2">2.3.2.27</ecNumber>
    </recommendedName>
</protein>
<feature type="region of interest" description="Disordered" evidence="9">
    <location>
        <begin position="414"/>
        <end position="455"/>
    </location>
</feature>
<evidence type="ECO:0000259" key="10">
    <source>
        <dbReference type="PROSITE" id="PS50089"/>
    </source>
</evidence>
<comment type="catalytic activity">
    <reaction evidence="1">
        <text>S-ubiquitinyl-[E2 ubiquitin-conjugating enzyme]-L-cysteine + [acceptor protein]-L-lysine = [E2 ubiquitin-conjugating enzyme]-L-cysteine + N(6)-ubiquitinyl-[acceptor protein]-L-lysine.</text>
        <dbReference type="EC" id="2.3.2.27"/>
    </reaction>
</comment>
<evidence type="ECO:0000256" key="6">
    <source>
        <dbReference type="ARBA" id="ARBA00022786"/>
    </source>
</evidence>
<keyword evidence="5 8" id="KW-0863">Zinc-finger</keyword>